<dbReference type="EC" id="2.5.1.19" evidence="3"/>
<dbReference type="GO" id="GO:0009423">
    <property type="term" value="P:chorismate biosynthetic process"/>
    <property type="evidence" value="ECO:0007669"/>
    <property type="project" value="UniProtKB-UniPathway"/>
</dbReference>
<dbReference type="Gene3D" id="3.65.10.10">
    <property type="entry name" value="Enolpyruvate transferase domain"/>
    <property type="match status" value="2"/>
</dbReference>
<comment type="pathway">
    <text evidence="1">Metabolic intermediate biosynthesis; chorismate biosynthesis; chorismate from D-erythrose 4-phosphate and phosphoenolpyruvate: step 6/7.</text>
</comment>
<sequence>MSTALITPSPLRGAAAAPPSISELHRALIMSSLAVGETVIEGFSACGDVCRTLEGLRPLADFTESQKKLTVRSAALSPVRGAKSQVDCFTARVFRPRQDIYTPGAPLVVECGDSAATMRFLVPIYAVLGLPVRFTCSQRLAGRFADPYDKVLPALGARLTKCEDGFLLLGKLRPGRYLLPENIGSQFISGLLQALVLLVSPSVVRLSAPPESATYLELTRYIAARFGVYYTESRSSGKAEFSVKPQNYQGCIYKVGGDWTASSALLAAGAIAGDVHMRGLDATSAQGDRCISPLLLSMGARGKGGHLTAGRLQGTVFDASHSPDLVPALAAAACFAQGVTLITGTRRPTDGGDGKQAYLAAELAGLGGDIEVLPDGLRIVGRPSLPGGRADVASDHLVAMAAAAAASACRGSSELIGVESIKKSYPAFFEDYASLGGIAKLTD</sequence>
<evidence type="ECO:0000313" key="9">
    <source>
        <dbReference type="EMBL" id="MPM39397.1"/>
    </source>
</evidence>
<keyword evidence="6" id="KW-0057">Aromatic amino acid biosynthesis</keyword>
<protein>
    <recommendedName>
        <fullName evidence="3">3-phosphoshikimate 1-carboxyvinyltransferase</fullName>
        <ecNumber evidence="3">2.5.1.19</ecNumber>
    </recommendedName>
</protein>
<dbReference type="InterPro" id="IPR006264">
    <property type="entry name" value="EPSP_synthase"/>
</dbReference>
<dbReference type="PANTHER" id="PTHR21090">
    <property type="entry name" value="AROM/DEHYDROQUINATE SYNTHASE"/>
    <property type="match status" value="1"/>
</dbReference>
<evidence type="ECO:0000256" key="2">
    <source>
        <dbReference type="ARBA" id="ARBA00009948"/>
    </source>
</evidence>
<evidence type="ECO:0000256" key="3">
    <source>
        <dbReference type="ARBA" id="ARBA00012450"/>
    </source>
</evidence>
<organism evidence="9">
    <name type="scientific">bioreactor metagenome</name>
    <dbReference type="NCBI Taxonomy" id="1076179"/>
    <lineage>
        <taxon>unclassified sequences</taxon>
        <taxon>metagenomes</taxon>
        <taxon>ecological metagenomes</taxon>
    </lineage>
</organism>
<evidence type="ECO:0000256" key="1">
    <source>
        <dbReference type="ARBA" id="ARBA00004811"/>
    </source>
</evidence>
<evidence type="ECO:0000259" key="8">
    <source>
        <dbReference type="Pfam" id="PF00275"/>
    </source>
</evidence>
<dbReference type="InterPro" id="IPR001986">
    <property type="entry name" value="Enolpyruvate_Tfrase_dom"/>
</dbReference>
<keyword evidence="4" id="KW-0028">Amino-acid biosynthesis</keyword>
<dbReference type="GO" id="GO:0003866">
    <property type="term" value="F:3-phosphoshikimate 1-carboxyvinyltransferase activity"/>
    <property type="evidence" value="ECO:0007669"/>
    <property type="project" value="UniProtKB-EC"/>
</dbReference>
<dbReference type="SUPFAM" id="SSF55205">
    <property type="entry name" value="EPT/RTPC-like"/>
    <property type="match status" value="1"/>
</dbReference>
<feature type="domain" description="Enolpyruvate transferase" evidence="8">
    <location>
        <begin position="8"/>
        <end position="430"/>
    </location>
</feature>
<dbReference type="InterPro" id="IPR013792">
    <property type="entry name" value="RNA3'P_cycl/enolpyr_Trfase_a/b"/>
</dbReference>
<dbReference type="GO" id="GO:0008652">
    <property type="term" value="P:amino acid biosynthetic process"/>
    <property type="evidence" value="ECO:0007669"/>
    <property type="project" value="UniProtKB-KW"/>
</dbReference>
<dbReference type="InterPro" id="IPR036968">
    <property type="entry name" value="Enolpyruvate_Tfrase_sf"/>
</dbReference>
<gene>
    <name evidence="9" type="primary">aroA_28</name>
    <name evidence="9" type="ORF">SDC9_86030</name>
</gene>
<name>A0A644ZFA7_9ZZZZ</name>
<dbReference type="UniPathway" id="UPA00053">
    <property type="reaction ID" value="UER00089"/>
</dbReference>
<dbReference type="PIRSF" id="PIRSF000505">
    <property type="entry name" value="EPSPS"/>
    <property type="match status" value="1"/>
</dbReference>
<reference evidence="9" key="1">
    <citation type="submission" date="2019-08" db="EMBL/GenBank/DDBJ databases">
        <authorList>
            <person name="Kucharzyk K."/>
            <person name="Murdoch R.W."/>
            <person name="Higgins S."/>
            <person name="Loffler F."/>
        </authorList>
    </citation>
    <scope>NUCLEOTIDE SEQUENCE</scope>
</reference>
<evidence type="ECO:0000256" key="4">
    <source>
        <dbReference type="ARBA" id="ARBA00022605"/>
    </source>
</evidence>
<evidence type="ECO:0000256" key="7">
    <source>
        <dbReference type="ARBA" id="ARBA00044633"/>
    </source>
</evidence>
<comment type="similarity">
    <text evidence="2">Belongs to the EPSP synthase family.</text>
</comment>
<dbReference type="PANTHER" id="PTHR21090:SF5">
    <property type="entry name" value="PENTAFUNCTIONAL AROM POLYPEPTIDE"/>
    <property type="match status" value="1"/>
</dbReference>
<dbReference type="GO" id="GO:0009073">
    <property type="term" value="P:aromatic amino acid family biosynthetic process"/>
    <property type="evidence" value="ECO:0007669"/>
    <property type="project" value="UniProtKB-KW"/>
</dbReference>
<dbReference type="AlphaFoldDB" id="A0A644ZFA7"/>
<accession>A0A644ZFA7</accession>
<evidence type="ECO:0000256" key="6">
    <source>
        <dbReference type="ARBA" id="ARBA00023141"/>
    </source>
</evidence>
<comment type="caution">
    <text evidence="9">The sequence shown here is derived from an EMBL/GenBank/DDBJ whole genome shotgun (WGS) entry which is preliminary data.</text>
</comment>
<comment type="catalytic activity">
    <reaction evidence="7">
        <text>3-phosphoshikimate + phosphoenolpyruvate = 5-O-(1-carboxyvinyl)-3-phosphoshikimate + phosphate</text>
        <dbReference type="Rhea" id="RHEA:21256"/>
        <dbReference type="ChEBI" id="CHEBI:43474"/>
        <dbReference type="ChEBI" id="CHEBI:57701"/>
        <dbReference type="ChEBI" id="CHEBI:58702"/>
        <dbReference type="ChEBI" id="CHEBI:145989"/>
        <dbReference type="EC" id="2.5.1.19"/>
    </reaction>
    <physiologicalReaction direction="left-to-right" evidence="7">
        <dbReference type="Rhea" id="RHEA:21257"/>
    </physiologicalReaction>
</comment>
<dbReference type="Pfam" id="PF00275">
    <property type="entry name" value="EPSP_synthase"/>
    <property type="match status" value="1"/>
</dbReference>
<evidence type="ECO:0000256" key="5">
    <source>
        <dbReference type="ARBA" id="ARBA00022679"/>
    </source>
</evidence>
<dbReference type="EMBL" id="VSSQ01008624">
    <property type="protein sequence ID" value="MPM39397.1"/>
    <property type="molecule type" value="Genomic_DNA"/>
</dbReference>
<proteinExistence type="inferred from homology"/>
<keyword evidence="5 9" id="KW-0808">Transferase</keyword>